<keyword evidence="4 8" id="KW-0732">Signal</keyword>
<dbReference type="SMART" id="SM00369">
    <property type="entry name" value="LRR_TYP"/>
    <property type="match status" value="5"/>
</dbReference>
<evidence type="ECO:0000256" key="6">
    <source>
        <dbReference type="ARBA" id="ARBA00023136"/>
    </source>
</evidence>
<dbReference type="FunFam" id="3.80.10.10:FF:000400">
    <property type="entry name" value="Nuclear pore complex protein NUP107"/>
    <property type="match status" value="1"/>
</dbReference>
<dbReference type="FunFam" id="3.80.10.10:FF:000383">
    <property type="entry name" value="Leucine-rich repeat receptor protein kinase EMS1"/>
    <property type="match status" value="1"/>
</dbReference>
<feature type="signal peptide" evidence="8">
    <location>
        <begin position="1"/>
        <end position="22"/>
    </location>
</feature>
<comment type="subcellular location">
    <subcellularLocation>
        <location evidence="2">Cell envelope</location>
    </subcellularLocation>
    <subcellularLocation>
        <location evidence="1">Membrane</location>
        <topology evidence="1">Single-pass membrane protein</topology>
    </subcellularLocation>
</comment>
<dbReference type="PANTHER" id="PTHR48059">
    <property type="entry name" value="POLYGALACTURONASE INHIBITOR 1"/>
    <property type="match status" value="1"/>
</dbReference>
<sequence>MEHLRLIFWVFAISLMINVSFAKTLKRDVKALNEIKGLVGWRVVYTWVGDDPCGNGDLPRWSGVTCSRTVGNYSVVTKLEVFSMSIAGNFPMAVTNLLDLIVLDLHNNKLTGPIPPQIGKLKRLKSLNLRWNKLQHALPPEIGGLKSLTFLYLSFNNFKGKIPKELANLHELQYIHFQQNNLTDFIYTSYLGNDDLHVYRDAGNNHLVGSIIDLLRTEGCFPALRNLFLNNNYFTGGLPNKLANLTNLEILSLSYNNMTGAIPSALANISSLTYLHLDHNQFDGRIPDAFYKHPNLKDMYIEGNAFKTDAKAIGAHKVL</sequence>
<dbReference type="PANTHER" id="PTHR48059:SF30">
    <property type="entry name" value="OS06G0587000 PROTEIN"/>
    <property type="match status" value="1"/>
</dbReference>
<evidence type="ECO:0000256" key="3">
    <source>
        <dbReference type="ARBA" id="ARBA00022614"/>
    </source>
</evidence>
<comment type="caution">
    <text evidence="9">The sequence shown here is derived from an EMBL/GenBank/DDBJ whole genome shotgun (WGS) entry which is preliminary data.</text>
</comment>
<evidence type="ECO:0000313" key="10">
    <source>
        <dbReference type="Proteomes" id="UP000489600"/>
    </source>
</evidence>
<feature type="chain" id="PRO_5021908450" description="Leucine-rich repeat-containing N-terminal plant-type domain-containing protein" evidence="8">
    <location>
        <begin position="23"/>
        <end position="319"/>
    </location>
</feature>
<evidence type="ECO:0000313" key="9">
    <source>
        <dbReference type="EMBL" id="VVA91248.1"/>
    </source>
</evidence>
<proteinExistence type="predicted"/>
<dbReference type="InterPro" id="IPR032675">
    <property type="entry name" value="LRR_dom_sf"/>
</dbReference>
<evidence type="ECO:0000256" key="1">
    <source>
        <dbReference type="ARBA" id="ARBA00004167"/>
    </source>
</evidence>
<keyword evidence="7" id="KW-0675">Receptor</keyword>
<organism evidence="9 10">
    <name type="scientific">Arabis nemorensis</name>
    <dbReference type="NCBI Taxonomy" id="586526"/>
    <lineage>
        <taxon>Eukaryota</taxon>
        <taxon>Viridiplantae</taxon>
        <taxon>Streptophyta</taxon>
        <taxon>Embryophyta</taxon>
        <taxon>Tracheophyta</taxon>
        <taxon>Spermatophyta</taxon>
        <taxon>Magnoliopsida</taxon>
        <taxon>eudicotyledons</taxon>
        <taxon>Gunneridae</taxon>
        <taxon>Pentapetalae</taxon>
        <taxon>rosids</taxon>
        <taxon>malvids</taxon>
        <taxon>Brassicales</taxon>
        <taxon>Brassicaceae</taxon>
        <taxon>Arabideae</taxon>
        <taxon>Arabis</taxon>
    </lineage>
</organism>
<evidence type="ECO:0000256" key="7">
    <source>
        <dbReference type="ARBA" id="ARBA00023170"/>
    </source>
</evidence>
<dbReference type="OrthoDB" id="676979at2759"/>
<evidence type="ECO:0000256" key="5">
    <source>
        <dbReference type="ARBA" id="ARBA00022737"/>
    </source>
</evidence>
<name>A0A565ARK9_9BRAS</name>
<keyword evidence="10" id="KW-1185">Reference proteome</keyword>
<dbReference type="Pfam" id="PF13855">
    <property type="entry name" value="LRR_8"/>
    <property type="match status" value="2"/>
</dbReference>
<evidence type="ECO:0000256" key="8">
    <source>
        <dbReference type="SAM" id="SignalP"/>
    </source>
</evidence>
<evidence type="ECO:0000256" key="4">
    <source>
        <dbReference type="ARBA" id="ARBA00022729"/>
    </source>
</evidence>
<gene>
    <name evidence="9" type="ORF">ANE_LOCUS1693</name>
</gene>
<dbReference type="EMBL" id="CABITT030000001">
    <property type="protein sequence ID" value="VVA91248.1"/>
    <property type="molecule type" value="Genomic_DNA"/>
</dbReference>
<evidence type="ECO:0008006" key="11">
    <source>
        <dbReference type="Google" id="ProtNLM"/>
    </source>
</evidence>
<keyword evidence="5" id="KW-0677">Repeat</keyword>
<evidence type="ECO:0000256" key="2">
    <source>
        <dbReference type="ARBA" id="ARBA00004196"/>
    </source>
</evidence>
<keyword evidence="6" id="KW-0472">Membrane</keyword>
<dbReference type="InterPro" id="IPR003591">
    <property type="entry name" value="Leu-rich_rpt_typical-subtyp"/>
</dbReference>
<dbReference type="SUPFAM" id="SSF52058">
    <property type="entry name" value="L domain-like"/>
    <property type="match status" value="1"/>
</dbReference>
<dbReference type="InterPro" id="IPR001611">
    <property type="entry name" value="Leu-rich_rpt"/>
</dbReference>
<protein>
    <recommendedName>
        <fullName evidence="11">Leucine-rich repeat-containing N-terminal plant-type domain-containing protein</fullName>
    </recommendedName>
</protein>
<dbReference type="Proteomes" id="UP000489600">
    <property type="component" value="Unassembled WGS sequence"/>
</dbReference>
<dbReference type="InterPro" id="IPR051848">
    <property type="entry name" value="PGIP"/>
</dbReference>
<dbReference type="GO" id="GO:0016020">
    <property type="term" value="C:membrane"/>
    <property type="evidence" value="ECO:0007669"/>
    <property type="project" value="UniProtKB-SubCell"/>
</dbReference>
<dbReference type="Gene3D" id="3.80.10.10">
    <property type="entry name" value="Ribonuclease Inhibitor"/>
    <property type="match status" value="2"/>
</dbReference>
<dbReference type="AlphaFoldDB" id="A0A565ARK9"/>
<keyword evidence="3" id="KW-0433">Leucine-rich repeat</keyword>
<accession>A0A565ARK9</accession>
<reference evidence="9" key="1">
    <citation type="submission" date="2019-07" db="EMBL/GenBank/DDBJ databases">
        <authorList>
            <person name="Dittberner H."/>
        </authorList>
    </citation>
    <scope>NUCLEOTIDE SEQUENCE [LARGE SCALE GENOMIC DNA]</scope>
</reference>